<dbReference type="EMBL" id="MU394322">
    <property type="protein sequence ID" value="KAI6085784.1"/>
    <property type="molecule type" value="Genomic_DNA"/>
</dbReference>
<sequence length="526" mass="59932">MCTKIGFLSFHSQLPLKRLFSCSYRITMNSLTELFSWQRILVAVIIYFLTVAIYRLYFHPLSHIPGPKLAALTRWYEAYYDVYQNGQYTFKIKELHKEYGPIIRISPYELHVSDPAFFEHLYRQEGRWDKYAWAVDAFAAFGATLFTPDHSLHRARRHPLSPFFSKAKVSSQQELVLRHLDKLCTRLTAFVTSQQIVNLGAAITAYARDVANDFVLGKSYNSLEREDFDEALVATSSGGGQIWRLSKHVRFVAPLLKAVPVSWIMKLGDSGTKMFFRHLEETMQDTFKLAKVAASPSDKGRRTIVHAILDSKLPPSEKTPARVFEDVSTITGAGFETTASALRLIIFHVYANPNILHRLRDELAGASDTLEWKVLEQLPYLTATLMEGLRLSPAIASRMARVAPDRDLSYEKWKIPAGTPVGMTLVLMHSEESIYPDPYRFNPDRWMDPDARRTLDKVFAPFSKGTRNCLGMHLAWAEMYILVATLVQRYDFKYQGAKSEDFLCVSDQFAIGTKSEGVLLATVMQH</sequence>
<organism evidence="1 2">
    <name type="scientific">Hypoxylon rubiginosum</name>
    <dbReference type="NCBI Taxonomy" id="110542"/>
    <lineage>
        <taxon>Eukaryota</taxon>
        <taxon>Fungi</taxon>
        <taxon>Dikarya</taxon>
        <taxon>Ascomycota</taxon>
        <taxon>Pezizomycotina</taxon>
        <taxon>Sordariomycetes</taxon>
        <taxon>Xylariomycetidae</taxon>
        <taxon>Xylariales</taxon>
        <taxon>Hypoxylaceae</taxon>
        <taxon>Hypoxylon</taxon>
    </lineage>
</organism>
<evidence type="ECO:0000313" key="2">
    <source>
        <dbReference type="Proteomes" id="UP001497680"/>
    </source>
</evidence>
<accession>A0ACC0CZF2</accession>
<proteinExistence type="predicted"/>
<keyword evidence="2" id="KW-1185">Reference proteome</keyword>
<dbReference type="Proteomes" id="UP001497680">
    <property type="component" value="Unassembled WGS sequence"/>
</dbReference>
<evidence type="ECO:0000313" key="1">
    <source>
        <dbReference type="EMBL" id="KAI6085784.1"/>
    </source>
</evidence>
<reference evidence="1 2" key="1">
    <citation type="journal article" date="2022" name="New Phytol.">
        <title>Ecological generalism drives hyperdiversity of secondary metabolite gene clusters in xylarialean endophytes.</title>
        <authorList>
            <person name="Franco M.E.E."/>
            <person name="Wisecaver J.H."/>
            <person name="Arnold A.E."/>
            <person name="Ju Y.M."/>
            <person name="Slot J.C."/>
            <person name="Ahrendt S."/>
            <person name="Moore L.P."/>
            <person name="Eastman K.E."/>
            <person name="Scott K."/>
            <person name="Konkel Z."/>
            <person name="Mondo S.J."/>
            <person name="Kuo A."/>
            <person name="Hayes R.D."/>
            <person name="Haridas S."/>
            <person name="Andreopoulos B."/>
            <person name="Riley R."/>
            <person name="LaButti K."/>
            <person name="Pangilinan J."/>
            <person name="Lipzen A."/>
            <person name="Amirebrahimi M."/>
            <person name="Yan J."/>
            <person name="Adam C."/>
            <person name="Keymanesh K."/>
            <person name="Ng V."/>
            <person name="Louie K."/>
            <person name="Northen T."/>
            <person name="Drula E."/>
            <person name="Henrissat B."/>
            <person name="Hsieh H.M."/>
            <person name="Youens-Clark K."/>
            <person name="Lutzoni F."/>
            <person name="Miadlikowska J."/>
            <person name="Eastwood D.C."/>
            <person name="Hamelin R.C."/>
            <person name="Grigoriev I.V."/>
            <person name="U'Ren J.M."/>
        </authorList>
    </citation>
    <scope>NUCLEOTIDE SEQUENCE [LARGE SCALE GENOMIC DNA]</scope>
    <source>
        <strain evidence="1 2">ER1909</strain>
    </source>
</reference>
<protein>
    <submittedName>
        <fullName evidence="1">Cytochrome P450</fullName>
    </submittedName>
</protein>
<gene>
    <name evidence="1" type="ORF">F4821DRAFT_240016</name>
</gene>
<name>A0ACC0CZF2_9PEZI</name>
<comment type="caution">
    <text evidence="1">The sequence shown here is derived from an EMBL/GenBank/DDBJ whole genome shotgun (WGS) entry which is preliminary data.</text>
</comment>